<dbReference type="Proteomes" id="UP001589828">
    <property type="component" value="Unassembled WGS sequence"/>
</dbReference>
<dbReference type="RefSeq" id="WP_377025097.1">
    <property type="nucleotide sequence ID" value="NZ_JBHLTS010000073.1"/>
</dbReference>
<evidence type="ECO:0000313" key="1">
    <source>
        <dbReference type="EMBL" id="MFC0517342.1"/>
    </source>
</evidence>
<reference evidence="1 2" key="1">
    <citation type="submission" date="2024-09" db="EMBL/GenBank/DDBJ databases">
        <authorList>
            <person name="Sun Q."/>
            <person name="Mori K."/>
        </authorList>
    </citation>
    <scope>NUCLEOTIDE SEQUENCE [LARGE SCALE GENOMIC DNA]</scope>
    <source>
        <strain evidence="1 2">NCAIM B.02415</strain>
    </source>
</reference>
<gene>
    <name evidence="1" type="ORF">ACFFGT_24235</name>
</gene>
<evidence type="ECO:0000313" key="2">
    <source>
        <dbReference type="Proteomes" id="UP001589828"/>
    </source>
</evidence>
<name>A0ABV6LCY2_9SPHI</name>
<evidence type="ECO:0008006" key="3">
    <source>
        <dbReference type="Google" id="ProtNLM"/>
    </source>
</evidence>
<accession>A0ABV6LCY2</accession>
<dbReference type="EMBL" id="JBHLTS010000073">
    <property type="protein sequence ID" value="MFC0517342.1"/>
    <property type="molecule type" value="Genomic_DNA"/>
</dbReference>
<organism evidence="1 2">
    <name type="scientific">Mucilaginibacter angelicae</name>
    <dbReference type="NCBI Taxonomy" id="869718"/>
    <lineage>
        <taxon>Bacteria</taxon>
        <taxon>Pseudomonadati</taxon>
        <taxon>Bacteroidota</taxon>
        <taxon>Sphingobacteriia</taxon>
        <taxon>Sphingobacteriales</taxon>
        <taxon>Sphingobacteriaceae</taxon>
        <taxon>Mucilaginibacter</taxon>
    </lineage>
</organism>
<sequence>MEYYEQNLQNWISIQQSIFPLGIPAHCEWVDLNEMIRVLNKIGSINNINHMFYPTGGGLDLESAKLSEEKGCIELYTGTADILKPAVLSFEGFKDPIWNYFRIDTAELKSSGVYGESSDYSNEELTEISPLKYVSRSYWDESEYEGKNLPKSARLVTRHLKGSFVIFSKGSFYNRKSSTYDARHNKMTAKEFRNYIEKVSNHGW</sequence>
<proteinExistence type="predicted"/>
<protein>
    <recommendedName>
        <fullName evidence="3">Serine/threonine protein kinase</fullName>
    </recommendedName>
</protein>
<comment type="caution">
    <text evidence="1">The sequence shown here is derived from an EMBL/GenBank/DDBJ whole genome shotgun (WGS) entry which is preliminary data.</text>
</comment>
<keyword evidence="2" id="KW-1185">Reference proteome</keyword>